<keyword evidence="4" id="KW-0614">Plasmid</keyword>
<feature type="coiled-coil region" evidence="1">
    <location>
        <begin position="104"/>
        <end position="264"/>
    </location>
</feature>
<geneLocation type="plasmid" evidence="4 5">
    <name>pMESIL02</name>
</geneLocation>
<dbReference type="PANTHER" id="PTHR43308">
    <property type="entry name" value="OUTER MEMBRANE PROTEIN ALPHA-RELATED"/>
    <property type="match status" value="1"/>
</dbReference>
<feature type="chain" id="PRO_5003093508" evidence="2">
    <location>
        <begin position="20"/>
        <end position="673"/>
    </location>
</feature>
<gene>
    <name evidence="4" type="ORF">Mesil_3655</name>
</gene>
<dbReference type="AlphaFoldDB" id="D7BJT5"/>
<keyword evidence="5" id="KW-1185">Reference proteome</keyword>
<name>D7BJT5_ALLS1</name>
<reference evidence="4 5" key="1">
    <citation type="journal article" date="2010" name="Stand. Genomic Sci.">
        <title>Complete genome sequence of Meiothermus silvanus type strain (VI-R2).</title>
        <authorList>
            <person name="Sikorski J."/>
            <person name="Tindall B.J."/>
            <person name="Lowry S."/>
            <person name="Lucas S."/>
            <person name="Nolan M."/>
            <person name="Copeland A."/>
            <person name="Glavina Del Rio T."/>
            <person name="Tice H."/>
            <person name="Cheng J.F."/>
            <person name="Han C."/>
            <person name="Pitluck S."/>
            <person name="Liolios K."/>
            <person name="Ivanova N."/>
            <person name="Mavromatis K."/>
            <person name="Mikhailova N."/>
            <person name="Pati A."/>
            <person name="Goodwin L."/>
            <person name="Chen A."/>
            <person name="Palaniappan K."/>
            <person name="Land M."/>
            <person name="Hauser L."/>
            <person name="Chang Y.J."/>
            <person name="Jeffries C.D."/>
            <person name="Rohde M."/>
            <person name="Goker M."/>
            <person name="Woyke T."/>
            <person name="Bristow J."/>
            <person name="Eisen J.A."/>
            <person name="Markowitz V."/>
            <person name="Hugenholtz P."/>
            <person name="Kyrpides N.C."/>
            <person name="Klenk H.P."/>
            <person name="Lapidus A."/>
        </authorList>
    </citation>
    <scope>NUCLEOTIDE SEQUENCE [LARGE SCALE GENOMIC DNA]</scope>
    <source>
        <strain evidence="5">ATCC 700542 / DSM 9946 / VI-R2</strain>
        <plasmid evidence="5">Plasmid pMESIL02</plasmid>
    </source>
</reference>
<accession>D7BJT5</accession>
<evidence type="ECO:0000313" key="5">
    <source>
        <dbReference type="Proteomes" id="UP000001916"/>
    </source>
</evidence>
<keyword evidence="1" id="KW-0175">Coiled coil</keyword>
<proteinExistence type="predicted"/>
<dbReference type="InterPro" id="IPR051465">
    <property type="entry name" value="Cell_Envelope_Struct_Comp"/>
</dbReference>
<feature type="signal peptide" evidence="2">
    <location>
        <begin position="1"/>
        <end position="19"/>
    </location>
</feature>
<feature type="domain" description="SLH" evidence="3">
    <location>
        <begin position="15"/>
        <end position="78"/>
    </location>
</feature>
<dbReference type="RefSeq" id="WP_013159915.1">
    <property type="nucleotide sequence ID" value="NC_014214.1"/>
</dbReference>
<dbReference type="EMBL" id="CP002044">
    <property type="protein sequence ID" value="ADH65441.1"/>
    <property type="molecule type" value="Genomic_DNA"/>
</dbReference>
<organism evidence="4 5">
    <name type="scientific">Allomeiothermus silvanus (strain ATCC 700542 / DSM 9946 / NBRC 106475 / NCIMB 13440 / VI-R2)</name>
    <name type="common">Thermus silvanus</name>
    <dbReference type="NCBI Taxonomy" id="526227"/>
    <lineage>
        <taxon>Bacteria</taxon>
        <taxon>Thermotogati</taxon>
        <taxon>Deinococcota</taxon>
        <taxon>Deinococci</taxon>
        <taxon>Thermales</taxon>
        <taxon>Thermaceae</taxon>
        <taxon>Allomeiothermus</taxon>
    </lineage>
</organism>
<dbReference type="InterPro" id="IPR001119">
    <property type="entry name" value="SLH_dom"/>
</dbReference>
<keyword evidence="2" id="KW-0732">Signal</keyword>
<dbReference type="HOGENOM" id="CLU_367939_0_0_0"/>
<evidence type="ECO:0000259" key="3">
    <source>
        <dbReference type="PROSITE" id="PS51272"/>
    </source>
</evidence>
<dbReference type="KEGG" id="msv:Mesil_3655"/>
<evidence type="ECO:0000313" key="4">
    <source>
        <dbReference type="EMBL" id="ADH65441.1"/>
    </source>
</evidence>
<sequence>MRRLLLLLTVLGGAALAQFSDVPAGHWAQEAIRRLTEQGLLSGYPDGRFAGQGTLTRYEAALLIYRLMQHLEADRVSQEDLEVLSKAILELQGELARLGVAVEAKLERGDLAEIERKLALLEARQAGLDPAALEDLKARLEEVALTATQALNQSTLALERLSGLSDRLDEVGQALQRLEEGQARQGQGAASDLAALRRETEALKRALEEVRQTPSPGSDPQLAVEVLAQQKRLEELQGRLERLAKEQAARMEAQEARLRALEEAERPRFSLESSLAWRQGYGYALGEEGPRVGGERVLGQLSIRGEREGKKFGLLLYSGGGVGYTAAGLEARLGEFQARSVWANGGEYGYRLGYRIGDDQTYLSLSGFLASPNLPAWLSRPVVEAQVEGQWRVNFADFSRLSLAAVYGREAGGKAESGYLLAMASDCALERQVLGGGLGLDLPLGYQGWLRYSQTEERTPAGCPNPLRLSRPVVEARLSSQGFLTSDFSYRREGYGGEGLGQTFTRNVLEGEVGFRFAFGQAQLVPVLGYSRIWFSDVQGSGGVWSSTEVDYPDRGDRQTWRFRLGWSGRFDPLQVEAEGLWRNTRYSSYIAAQYGGKAALVWRWDRARLSLEGGYYTGNNVDFLRFDPLDTPGVSNSLGWVGLRLGWESGEVSYGSDSAGGVRFGLRYGLQF</sequence>
<dbReference type="PROSITE" id="PS51272">
    <property type="entry name" value="SLH"/>
    <property type="match status" value="1"/>
</dbReference>
<evidence type="ECO:0000256" key="1">
    <source>
        <dbReference type="SAM" id="Coils"/>
    </source>
</evidence>
<dbReference type="Proteomes" id="UP000001916">
    <property type="component" value="Plasmid pMESIL02"/>
</dbReference>
<evidence type="ECO:0000256" key="2">
    <source>
        <dbReference type="SAM" id="SignalP"/>
    </source>
</evidence>
<dbReference type="OrthoDB" id="41570at2"/>
<dbReference type="Pfam" id="PF00395">
    <property type="entry name" value="SLH"/>
    <property type="match status" value="1"/>
</dbReference>
<dbReference type="PANTHER" id="PTHR43308:SF1">
    <property type="entry name" value="OUTER MEMBRANE PROTEIN ALPHA"/>
    <property type="match status" value="1"/>
</dbReference>
<protein>
    <submittedName>
        <fullName evidence="4">S-layer domain protein</fullName>
    </submittedName>
</protein>